<evidence type="ECO:0000256" key="1">
    <source>
        <dbReference type="SAM" id="MobiDB-lite"/>
    </source>
</evidence>
<evidence type="ECO:0000313" key="3">
    <source>
        <dbReference type="Proteomes" id="UP001054945"/>
    </source>
</evidence>
<sequence length="109" mass="12417">MNAASITKSSSSPHHHLLFVRKKREMKAIKSHKINACHLLARDQSDMRKRPLRAKSPRRVSLSSVSFHPSARKLTYLTPIRKIDSPEFPRSQNGGGGKSKKRKKEKTFV</sequence>
<dbReference type="Proteomes" id="UP001054945">
    <property type="component" value="Unassembled WGS sequence"/>
</dbReference>
<keyword evidence="3" id="KW-1185">Reference proteome</keyword>
<evidence type="ECO:0000313" key="2">
    <source>
        <dbReference type="EMBL" id="GIY50114.1"/>
    </source>
</evidence>
<reference evidence="2 3" key="1">
    <citation type="submission" date="2021-06" db="EMBL/GenBank/DDBJ databases">
        <title>Caerostris extrusa draft genome.</title>
        <authorList>
            <person name="Kono N."/>
            <person name="Arakawa K."/>
        </authorList>
    </citation>
    <scope>NUCLEOTIDE SEQUENCE [LARGE SCALE GENOMIC DNA]</scope>
</reference>
<protein>
    <submittedName>
        <fullName evidence="2">Uncharacterized protein</fullName>
    </submittedName>
</protein>
<organism evidence="2 3">
    <name type="scientific">Caerostris extrusa</name>
    <name type="common">Bark spider</name>
    <name type="synonym">Caerostris bankana</name>
    <dbReference type="NCBI Taxonomy" id="172846"/>
    <lineage>
        <taxon>Eukaryota</taxon>
        <taxon>Metazoa</taxon>
        <taxon>Ecdysozoa</taxon>
        <taxon>Arthropoda</taxon>
        <taxon>Chelicerata</taxon>
        <taxon>Arachnida</taxon>
        <taxon>Araneae</taxon>
        <taxon>Araneomorphae</taxon>
        <taxon>Entelegynae</taxon>
        <taxon>Araneoidea</taxon>
        <taxon>Araneidae</taxon>
        <taxon>Caerostris</taxon>
    </lineage>
</organism>
<feature type="compositionally biased region" description="Basic residues" evidence="1">
    <location>
        <begin position="98"/>
        <end position="109"/>
    </location>
</feature>
<proteinExistence type="predicted"/>
<name>A0AAV4TW56_CAEEX</name>
<dbReference type="EMBL" id="BPLR01011940">
    <property type="protein sequence ID" value="GIY50114.1"/>
    <property type="molecule type" value="Genomic_DNA"/>
</dbReference>
<comment type="caution">
    <text evidence="2">The sequence shown here is derived from an EMBL/GenBank/DDBJ whole genome shotgun (WGS) entry which is preliminary data.</text>
</comment>
<dbReference type="AlphaFoldDB" id="A0AAV4TW56"/>
<feature type="region of interest" description="Disordered" evidence="1">
    <location>
        <begin position="81"/>
        <end position="109"/>
    </location>
</feature>
<gene>
    <name evidence="2" type="ORF">CEXT_348501</name>
</gene>
<accession>A0AAV4TW56</accession>